<comment type="caution">
    <text evidence="5">The sequence shown here is derived from an EMBL/GenBank/DDBJ whole genome shotgun (WGS) entry which is preliminary data.</text>
</comment>
<evidence type="ECO:0000259" key="4">
    <source>
        <dbReference type="PROSITE" id="PS51671"/>
    </source>
</evidence>
<evidence type="ECO:0000256" key="3">
    <source>
        <dbReference type="RuleBase" id="RU368092"/>
    </source>
</evidence>
<sequence length="170" mass="18718">MLQLDVVAVPLAVARVASILAHRQFEVLTMEVAAPVDGLRRITVEVDTADEIKLQQLVKFLNRSPDVVKVVRLSDDKSHNRRGAFVTVTFPEGRLAEVVAIARAYSAEIVEADRTRCIVFAAAEPARVDALVTALSGFTIREIVMAAPLRISRPLRKGYAAVDRTRTWGQ</sequence>
<dbReference type="UniPathway" id="UPA00049">
    <property type="reaction ID" value="UER00059"/>
</dbReference>
<evidence type="ECO:0000256" key="1">
    <source>
        <dbReference type="ARBA" id="ARBA00011744"/>
    </source>
</evidence>
<dbReference type="GO" id="GO:0009099">
    <property type="term" value="P:L-valine biosynthetic process"/>
    <property type="evidence" value="ECO:0007669"/>
    <property type="project" value="UniProtKB-UniRule"/>
</dbReference>
<dbReference type="GO" id="GO:0009097">
    <property type="term" value="P:isoleucine biosynthetic process"/>
    <property type="evidence" value="ECO:0007669"/>
    <property type="project" value="UniProtKB-UniRule"/>
</dbReference>
<keyword evidence="3" id="KW-0028">Amino-acid biosynthesis</keyword>
<dbReference type="SUPFAM" id="SSF55021">
    <property type="entry name" value="ACT-like"/>
    <property type="match status" value="2"/>
</dbReference>
<dbReference type="Pfam" id="PF10369">
    <property type="entry name" value="ALS_ss_C"/>
    <property type="match status" value="1"/>
</dbReference>
<reference evidence="5 6" key="1">
    <citation type="submission" date="2019-05" db="EMBL/GenBank/DDBJ databases">
        <title>Streptomyces sp. NEAU-C151, a novel actinomycete isolated from soil.</title>
        <authorList>
            <person name="Han L."/>
            <person name="Jiang H."/>
        </authorList>
    </citation>
    <scope>NUCLEOTIDE SEQUENCE [LARGE SCALE GENOMIC DNA]</scope>
    <source>
        <strain evidence="5 6">NEAU-C151</strain>
    </source>
</reference>
<gene>
    <name evidence="5" type="primary">ilvN</name>
    <name evidence="5" type="ORF">FE633_00425</name>
</gene>
<comment type="function">
    <text evidence="3">Catalyzes the conversion of 2 pyruvate molecules into acetolactate in the first common step of the biosynthetic pathway of the branched-amino acids such as leucine, isoleucine, and valine.</text>
</comment>
<dbReference type="Proteomes" id="UP000305906">
    <property type="component" value="Unassembled WGS sequence"/>
</dbReference>
<proteinExistence type="inferred from homology"/>
<comment type="catalytic activity">
    <reaction evidence="2 3">
        <text>2 pyruvate + H(+) = (2S)-2-acetolactate + CO2</text>
        <dbReference type="Rhea" id="RHEA:25249"/>
        <dbReference type="ChEBI" id="CHEBI:15361"/>
        <dbReference type="ChEBI" id="CHEBI:15378"/>
        <dbReference type="ChEBI" id="CHEBI:16526"/>
        <dbReference type="ChEBI" id="CHEBI:58476"/>
        <dbReference type="EC" id="2.2.1.6"/>
    </reaction>
</comment>
<keyword evidence="3" id="KW-0100">Branched-chain amino acid biosynthesis</keyword>
<dbReference type="Gene3D" id="3.30.70.260">
    <property type="match status" value="1"/>
</dbReference>
<dbReference type="InterPro" id="IPR027271">
    <property type="entry name" value="Acetolactate_synth/TF_NikR_C"/>
</dbReference>
<evidence type="ECO:0000256" key="2">
    <source>
        <dbReference type="ARBA" id="ARBA00048670"/>
    </source>
</evidence>
<dbReference type="EMBL" id="VBZC01000001">
    <property type="protein sequence ID" value="TLS47990.1"/>
    <property type="molecule type" value="Genomic_DNA"/>
</dbReference>
<dbReference type="Pfam" id="PF13710">
    <property type="entry name" value="ACT_5"/>
    <property type="match status" value="1"/>
</dbReference>
<dbReference type="Gene3D" id="3.30.70.1150">
    <property type="entry name" value="ACT-like. Chain A, domain 2"/>
    <property type="match status" value="1"/>
</dbReference>
<dbReference type="PROSITE" id="PS51671">
    <property type="entry name" value="ACT"/>
    <property type="match status" value="1"/>
</dbReference>
<comment type="pathway">
    <text evidence="3">Amino-acid biosynthesis; L-isoleucine biosynthesis; L-isoleucine from 2-oxobutanoate: step 1/4.</text>
</comment>
<dbReference type="EC" id="2.2.1.6" evidence="3"/>
<dbReference type="UniPathway" id="UPA00047">
    <property type="reaction ID" value="UER00055"/>
</dbReference>
<organism evidence="5 6">
    <name type="scientific">Streptomyces montanus</name>
    <dbReference type="NCBI Taxonomy" id="2580423"/>
    <lineage>
        <taxon>Bacteria</taxon>
        <taxon>Bacillati</taxon>
        <taxon>Actinomycetota</taxon>
        <taxon>Actinomycetes</taxon>
        <taxon>Kitasatosporales</taxon>
        <taxon>Streptomycetaceae</taxon>
        <taxon>Streptomyces</taxon>
    </lineage>
</organism>
<comment type="similarity">
    <text evidence="3">Belongs to the acetolactate synthase small subunit family.</text>
</comment>
<keyword evidence="6" id="KW-1185">Reference proteome</keyword>
<dbReference type="InterPro" id="IPR004789">
    <property type="entry name" value="Acetalactate_synth_ssu"/>
</dbReference>
<dbReference type="InterPro" id="IPR045865">
    <property type="entry name" value="ACT-like_dom_sf"/>
</dbReference>
<comment type="pathway">
    <text evidence="3">Amino-acid biosynthesis; L-valine biosynthesis; L-valine from pyruvate: step 1/4.</text>
</comment>
<dbReference type="InterPro" id="IPR019455">
    <property type="entry name" value="Acetolactate_synth_ssu_C"/>
</dbReference>
<dbReference type="PANTHER" id="PTHR30239">
    <property type="entry name" value="ACETOLACTATE SYNTHASE SMALL SUBUNIT"/>
    <property type="match status" value="1"/>
</dbReference>
<dbReference type="InterPro" id="IPR002912">
    <property type="entry name" value="ACT_dom"/>
</dbReference>
<dbReference type="RefSeq" id="WP_138042962.1">
    <property type="nucleotide sequence ID" value="NZ_VBZC01000001.1"/>
</dbReference>
<feature type="domain" description="ACT" evidence="4">
    <location>
        <begin position="1"/>
        <end position="75"/>
    </location>
</feature>
<dbReference type="GO" id="GO:0003984">
    <property type="term" value="F:acetolactate synthase activity"/>
    <property type="evidence" value="ECO:0007669"/>
    <property type="project" value="UniProtKB-UniRule"/>
</dbReference>
<dbReference type="GO" id="GO:1990610">
    <property type="term" value="F:acetolactate synthase regulator activity"/>
    <property type="evidence" value="ECO:0007669"/>
    <property type="project" value="UniProtKB-UniRule"/>
</dbReference>
<accession>A0A5R9G1F7</accession>
<comment type="subunit">
    <text evidence="1 3">Dimer of large and small chains.</text>
</comment>
<protein>
    <recommendedName>
        <fullName evidence="3">Acetolactate synthase small subunit</fullName>
        <shortName evidence="3">AHAS</shortName>
        <shortName evidence="3">ALS</shortName>
        <ecNumber evidence="3">2.2.1.6</ecNumber>
    </recommendedName>
    <alternativeName>
        <fullName evidence="3">Acetohydroxy-acid synthase small subunit</fullName>
    </alternativeName>
</protein>
<evidence type="ECO:0000313" key="5">
    <source>
        <dbReference type="EMBL" id="TLS47990.1"/>
    </source>
</evidence>
<keyword evidence="3 5" id="KW-0808">Transferase</keyword>
<evidence type="ECO:0000313" key="6">
    <source>
        <dbReference type="Proteomes" id="UP000305906"/>
    </source>
</evidence>
<dbReference type="GO" id="GO:0005829">
    <property type="term" value="C:cytosol"/>
    <property type="evidence" value="ECO:0007669"/>
    <property type="project" value="TreeGrafter"/>
</dbReference>
<dbReference type="AlphaFoldDB" id="A0A5R9G1F7"/>
<dbReference type="PANTHER" id="PTHR30239:SF0">
    <property type="entry name" value="ACETOLACTATE SYNTHASE SMALL SUBUNIT 1, CHLOROPLASTIC"/>
    <property type="match status" value="1"/>
</dbReference>
<name>A0A5R9G1F7_9ACTN</name>
<dbReference type="NCBIfam" id="TIGR00119">
    <property type="entry name" value="acolac_sm"/>
    <property type="match status" value="1"/>
</dbReference>